<evidence type="ECO:0000313" key="3">
    <source>
        <dbReference type="Proteomes" id="UP000835052"/>
    </source>
</evidence>
<evidence type="ECO:0000256" key="1">
    <source>
        <dbReference type="SAM" id="MobiDB-lite"/>
    </source>
</evidence>
<name>A0A8S1H272_9PELO</name>
<gene>
    <name evidence="2" type="ORF">CAUJ_LOCUS5778</name>
</gene>
<sequence length="140" mass="15282">MNNLARHCPLTSLEVKEASLDRTLMRPQATYHRVDLRLHCTLESEVEASGSGSTASLWSLRPKSPTWALKVRAGDPRSESPTGNGSSKRKSGSGSDPAGQNQIQKGEENTLFKIMVQSVRFDAALGVRRRPASIPSHRST</sequence>
<organism evidence="2 3">
    <name type="scientific">Caenorhabditis auriculariae</name>
    <dbReference type="NCBI Taxonomy" id="2777116"/>
    <lineage>
        <taxon>Eukaryota</taxon>
        <taxon>Metazoa</taxon>
        <taxon>Ecdysozoa</taxon>
        <taxon>Nematoda</taxon>
        <taxon>Chromadorea</taxon>
        <taxon>Rhabditida</taxon>
        <taxon>Rhabditina</taxon>
        <taxon>Rhabditomorpha</taxon>
        <taxon>Rhabditoidea</taxon>
        <taxon>Rhabditidae</taxon>
        <taxon>Peloderinae</taxon>
        <taxon>Caenorhabditis</taxon>
    </lineage>
</organism>
<accession>A0A8S1H272</accession>
<dbReference type="Proteomes" id="UP000835052">
    <property type="component" value="Unassembled WGS sequence"/>
</dbReference>
<protein>
    <submittedName>
        <fullName evidence="2">Uncharacterized protein</fullName>
    </submittedName>
</protein>
<reference evidence="2" key="1">
    <citation type="submission" date="2020-10" db="EMBL/GenBank/DDBJ databases">
        <authorList>
            <person name="Kikuchi T."/>
        </authorList>
    </citation>
    <scope>NUCLEOTIDE SEQUENCE</scope>
    <source>
        <strain evidence="2">NKZ352</strain>
    </source>
</reference>
<feature type="region of interest" description="Disordered" evidence="1">
    <location>
        <begin position="68"/>
        <end position="109"/>
    </location>
</feature>
<keyword evidence="3" id="KW-1185">Reference proteome</keyword>
<dbReference type="EMBL" id="CAJGYM010000012">
    <property type="protein sequence ID" value="CAD6189859.1"/>
    <property type="molecule type" value="Genomic_DNA"/>
</dbReference>
<proteinExistence type="predicted"/>
<dbReference type="AlphaFoldDB" id="A0A8S1H272"/>
<evidence type="ECO:0000313" key="2">
    <source>
        <dbReference type="EMBL" id="CAD6189859.1"/>
    </source>
</evidence>
<comment type="caution">
    <text evidence="2">The sequence shown here is derived from an EMBL/GenBank/DDBJ whole genome shotgun (WGS) entry which is preliminary data.</text>
</comment>